<organism evidence="2 3">
    <name type="scientific">Tritrichomonas musculus</name>
    <dbReference type="NCBI Taxonomy" id="1915356"/>
    <lineage>
        <taxon>Eukaryota</taxon>
        <taxon>Metamonada</taxon>
        <taxon>Parabasalia</taxon>
        <taxon>Tritrichomonadida</taxon>
        <taxon>Tritrichomonadidae</taxon>
        <taxon>Tritrichomonas</taxon>
    </lineage>
</organism>
<dbReference type="InterPro" id="IPR027417">
    <property type="entry name" value="P-loop_NTPase"/>
</dbReference>
<dbReference type="Pfam" id="PF00071">
    <property type="entry name" value="Ras"/>
    <property type="match status" value="1"/>
</dbReference>
<keyword evidence="3" id="KW-1185">Reference proteome</keyword>
<dbReference type="SMART" id="SM00176">
    <property type="entry name" value="RAN"/>
    <property type="match status" value="1"/>
</dbReference>
<dbReference type="InterPro" id="IPR001806">
    <property type="entry name" value="Small_GTPase"/>
</dbReference>
<dbReference type="SMART" id="SM00174">
    <property type="entry name" value="RHO"/>
    <property type="match status" value="1"/>
</dbReference>
<comment type="caution">
    <text evidence="2">The sequence shown here is derived from an EMBL/GenBank/DDBJ whole genome shotgun (WGS) entry which is preliminary data.</text>
</comment>
<dbReference type="SMART" id="SM00173">
    <property type="entry name" value="RAS"/>
    <property type="match status" value="1"/>
</dbReference>
<comment type="similarity">
    <text evidence="1">Belongs to the small GTPase superfamily. Rab family.</text>
</comment>
<accession>A0ABR2JEF8</accession>
<evidence type="ECO:0000313" key="2">
    <source>
        <dbReference type="EMBL" id="KAK8876264.1"/>
    </source>
</evidence>
<dbReference type="SMART" id="SM00175">
    <property type="entry name" value="RAB"/>
    <property type="match status" value="1"/>
</dbReference>
<protein>
    <submittedName>
        <fullName evidence="2">GTP-binding protein Rab-3D</fullName>
    </submittedName>
</protein>
<dbReference type="Gene3D" id="3.40.50.300">
    <property type="entry name" value="P-loop containing nucleotide triphosphate hydrolases"/>
    <property type="match status" value="1"/>
</dbReference>
<gene>
    <name evidence="2" type="ORF">M9Y10_006459</name>
</gene>
<dbReference type="InterPro" id="IPR005225">
    <property type="entry name" value="Small_GTP-bd"/>
</dbReference>
<dbReference type="EMBL" id="JAPFFF010000012">
    <property type="protein sequence ID" value="KAK8876264.1"/>
    <property type="molecule type" value="Genomic_DNA"/>
</dbReference>
<dbReference type="InterPro" id="IPR050209">
    <property type="entry name" value="Rab_GTPases_membrane_traffic"/>
</dbReference>
<dbReference type="PROSITE" id="PS51419">
    <property type="entry name" value="RAB"/>
    <property type="match status" value="1"/>
</dbReference>
<dbReference type="SUPFAM" id="SSF52540">
    <property type="entry name" value="P-loop containing nucleoside triphosphate hydrolases"/>
    <property type="match status" value="1"/>
</dbReference>
<reference evidence="2 3" key="1">
    <citation type="submission" date="2024-04" db="EMBL/GenBank/DDBJ databases">
        <title>Tritrichomonas musculus Genome.</title>
        <authorList>
            <person name="Alves-Ferreira E."/>
            <person name="Grigg M."/>
            <person name="Lorenzi H."/>
            <person name="Galac M."/>
        </authorList>
    </citation>
    <scope>NUCLEOTIDE SEQUENCE [LARGE SCALE GENOMIC DNA]</scope>
    <source>
        <strain evidence="2 3">EAF2021</strain>
    </source>
</reference>
<name>A0ABR2JEF8_9EUKA</name>
<evidence type="ECO:0000256" key="1">
    <source>
        <dbReference type="ARBA" id="ARBA00006270"/>
    </source>
</evidence>
<dbReference type="NCBIfam" id="TIGR00231">
    <property type="entry name" value="small_GTP"/>
    <property type="match status" value="1"/>
</dbReference>
<dbReference type="PANTHER" id="PTHR47979">
    <property type="entry name" value="DRAB11-RELATED"/>
    <property type="match status" value="1"/>
</dbReference>
<sequence>MTNNQPDHSFKIILVGEYYVGKTRFLKTLTNEHFEDRITIGVDFGFKLFNINNKLIKAMVWDTCSMEKFYSITKLYFRNSDAFLVCFDVTRKDTFIKAKQWIDDIRTEYENETIIIVGLKCDLDGRKVSTEEASQFAHGMNIKYYEASSLDQIQVTKIIQDTLMIIIQNKENSQPAQIDFEQSFHMEFDDDSDEYSLSSFS</sequence>
<dbReference type="CDD" id="cd00154">
    <property type="entry name" value="Rab"/>
    <property type="match status" value="1"/>
</dbReference>
<dbReference type="PRINTS" id="PR00449">
    <property type="entry name" value="RASTRNSFRMNG"/>
</dbReference>
<proteinExistence type="inferred from homology"/>
<dbReference type="Proteomes" id="UP001470230">
    <property type="component" value="Unassembled WGS sequence"/>
</dbReference>
<dbReference type="PROSITE" id="PS51421">
    <property type="entry name" value="RAS"/>
    <property type="match status" value="1"/>
</dbReference>
<evidence type="ECO:0000313" key="3">
    <source>
        <dbReference type="Proteomes" id="UP001470230"/>
    </source>
</evidence>